<comment type="caution">
    <text evidence="4">The sequence shown here is derived from an EMBL/GenBank/DDBJ whole genome shotgun (WGS) entry which is preliminary data.</text>
</comment>
<evidence type="ECO:0000313" key="5">
    <source>
        <dbReference type="Proteomes" id="UP001443914"/>
    </source>
</evidence>
<dbReference type="InterPro" id="IPR054722">
    <property type="entry name" value="PolX-like_BBD"/>
</dbReference>
<protein>
    <recommendedName>
        <fullName evidence="6">GAG-pre-integrase domain-containing protein</fullName>
    </recommendedName>
</protein>
<proteinExistence type="predicted"/>
<evidence type="ECO:0000259" key="3">
    <source>
        <dbReference type="Pfam" id="PF22936"/>
    </source>
</evidence>
<evidence type="ECO:0008006" key="6">
    <source>
        <dbReference type="Google" id="ProtNLM"/>
    </source>
</evidence>
<dbReference type="InterPro" id="IPR012337">
    <property type="entry name" value="RNaseH-like_sf"/>
</dbReference>
<dbReference type="InterPro" id="IPR036397">
    <property type="entry name" value="RNaseH_sf"/>
</dbReference>
<dbReference type="InterPro" id="IPR025724">
    <property type="entry name" value="GAG-pre-integrase_dom"/>
</dbReference>
<dbReference type="GO" id="GO:0003676">
    <property type="term" value="F:nucleic acid binding"/>
    <property type="evidence" value="ECO:0007669"/>
    <property type="project" value="InterPro"/>
</dbReference>
<organism evidence="4 5">
    <name type="scientific">Saponaria officinalis</name>
    <name type="common">Common soapwort</name>
    <name type="synonym">Lychnis saponaria</name>
    <dbReference type="NCBI Taxonomy" id="3572"/>
    <lineage>
        <taxon>Eukaryota</taxon>
        <taxon>Viridiplantae</taxon>
        <taxon>Streptophyta</taxon>
        <taxon>Embryophyta</taxon>
        <taxon>Tracheophyta</taxon>
        <taxon>Spermatophyta</taxon>
        <taxon>Magnoliopsida</taxon>
        <taxon>eudicotyledons</taxon>
        <taxon>Gunneridae</taxon>
        <taxon>Pentapetalae</taxon>
        <taxon>Caryophyllales</taxon>
        <taxon>Caryophyllaceae</taxon>
        <taxon>Caryophylleae</taxon>
        <taxon>Saponaria</taxon>
    </lineage>
</organism>
<evidence type="ECO:0000313" key="4">
    <source>
        <dbReference type="EMBL" id="KAK9706872.1"/>
    </source>
</evidence>
<evidence type="ECO:0000256" key="1">
    <source>
        <dbReference type="SAM" id="MobiDB-lite"/>
    </source>
</evidence>
<dbReference type="Gene3D" id="3.30.420.10">
    <property type="entry name" value="Ribonuclease H-like superfamily/Ribonuclease H"/>
    <property type="match status" value="1"/>
</dbReference>
<dbReference type="EMBL" id="JBDFQZ010000007">
    <property type="protein sequence ID" value="KAK9706872.1"/>
    <property type="molecule type" value="Genomic_DNA"/>
</dbReference>
<gene>
    <name evidence="4" type="ORF">RND81_07G157600</name>
</gene>
<evidence type="ECO:0000259" key="2">
    <source>
        <dbReference type="Pfam" id="PF13976"/>
    </source>
</evidence>
<feature type="domain" description="Retrovirus-related Pol polyprotein from transposon TNT 1-94-like beta-barrel" evidence="3">
    <location>
        <begin position="183"/>
        <end position="256"/>
    </location>
</feature>
<feature type="compositionally biased region" description="Basic and acidic residues" evidence="1">
    <location>
        <begin position="129"/>
        <end position="142"/>
    </location>
</feature>
<name>A0AAW1JQU4_SAPOF</name>
<feature type="region of interest" description="Disordered" evidence="1">
    <location>
        <begin position="129"/>
        <end position="159"/>
    </location>
</feature>
<keyword evidence="5" id="KW-1185">Reference proteome</keyword>
<dbReference type="Pfam" id="PF22936">
    <property type="entry name" value="Pol_BBD"/>
    <property type="match status" value="1"/>
</dbReference>
<dbReference type="PANTHER" id="PTHR34222">
    <property type="entry name" value="GAG_PRE-INTEGRS DOMAIN-CONTAINING PROTEIN"/>
    <property type="match status" value="1"/>
</dbReference>
<accession>A0AAW1JQU4</accession>
<feature type="domain" description="GAG-pre-integrase" evidence="2">
    <location>
        <begin position="288"/>
        <end position="349"/>
    </location>
</feature>
<feature type="compositionally biased region" description="Polar residues" evidence="1">
    <location>
        <begin position="148"/>
        <end position="158"/>
    </location>
</feature>
<dbReference type="AlphaFoldDB" id="A0AAW1JQU4"/>
<reference evidence="4" key="1">
    <citation type="submission" date="2024-03" db="EMBL/GenBank/DDBJ databases">
        <title>WGS assembly of Saponaria officinalis var. Norfolk2.</title>
        <authorList>
            <person name="Jenkins J."/>
            <person name="Shu S."/>
            <person name="Grimwood J."/>
            <person name="Barry K."/>
            <person name="Goodstein D."/>
            <person name="Schmutz J."/>
            <person name="Leebens-Mack J."/>
            <person name="Osbourn A."/>
        </authorList>
    </citation>
    <scope>NUCLEOTIDE SEQUENCE [LARGE SCALE GENOMIC DNA]</scope>
    <source>
        <strain evidence="4">JIC</strain>
    </source>
</reference>
<dbReference type="PANTHER" id="PTHR34222:SF79">
    <property type="entry name" value="RETROVIRUS-RELATED POL POLYPROTEIN FROM TRANSPOSON TNT 1-94"/>
    <property type="match status" value="1"/>
</dbReference>
<dbReference type="SUPFAM" id="SSF53098">
    <property type="entry name" value="Ribonuclease H-like"/>
    <property type="match status" value="1"/>
</dbReference>
<dbReference type="Pfam" id="PF13976">
    <property type="entry name" value="gag_pre-integrs"/>
    <property type="match status" value="1"/>
</dbReference>
<dbReference type="Proteomes" id="UP001443914">
    <property type="component" value="Unassembled WGS sequence"/>
</dbReference>
<sequence>MDYFGRLKKILDGINDYDPLDSCECSGCKCDLTDRLSKKREQAQIRSFFMGLNPYFQTVRSQILGTKPLPSLDDVYSRIVQEEDGRPKAAAEAPAMAFAVRGESVSRPQQQRQGRKSCTFCWEKHGYPEGRGPKRGNRRSDPGEPAASGTTGTSQPSRANVVFGEQTVGANYVRLTGKNTTVWIIDTGASTHVTGDLLLFDTYTPISPLAVGFPDGKVLKATHSGRVTLNDTLILANVLYAPNFTCNLLSVSQLLSSQKLEFHFTNSNCVIQDPTLKTRIGVGDLLDGLYQLRMEVPKRVNVIKDDVFDLWHRRLGHPSVQVMEYLPQFKRRKDHLVIKSCDICFRAKQTRSPFPLSINKAAMVFDLIHVDVWGPYKPNRACGSRYFLSIVDDCSRRVWVFL</sequence>